<keyword evidence="5" id="KW-0449">Lipoprotein</keyword>
<dbReference type="EMBL" id="BAABIS010000001">
    <property type="protein sequence ID" value="GAA4885006.1"/>
    <property type="molecule type" value="Genomic_DNA"/>
</dbReference>
<dbReference type="Proteomes" id="UP001501752">
    <property type="component" value="Unassembled WGS sequence"/>
</dbReference>
<feature type="signal peptide" evidence="6">
    <location>
        <begin position="1"/>
        <end position="19"/>
    </location>
</feature>
<keyword evidence="8" id="KW-1185">Reference proteome</keyword>
<evidence type="ECO:0000256" key="4">
    <source>
        <dbReference type="ARBA" id="ARBA00023139"/>
    </source>
</evidence>
<dbReference type="PANTHER" id="PTHR43649">
    <property type="entry name" value="ARABINOSE-BINDING PROTEIN-RELATED"/>
    <property type="match status" value="1"/>
</dbReference>
<reference evidence="8" key="1">
    <citation type="journal article" date="2019" name="Int. J. Syst. Evol. Microbiol.">
        <title>The Global Catalogue of Microorganisms (GCM) 10K type strain sequencing project: providing services to taxonomists for standard genome sequencing and annotation.</title>
        <authorList>
            <consortium name="The Broad Institute Genomics Platform"/>
            <consortium name="The Broad Institute Genome Sequencing Center for Infectious Disease"/>
            <person name="Wu L."/>
            <person name="Ma J."/>
        </authorList>
    </citation>
    <scope>NUCLEOTIDE SEQUENCE [LARGE SCALE GENOMIC DNA]</scope>
    <source>
        <strain evidence="8">JCM 13006</strain>
    </source>
</reference>
<keyword evidence="4" id="KW-0564">Palmitate</keyword>
<evidence type="ECO:0000256" key="5">
    <source>
        <dbReference type="ARBA" id="ARBA00023288"/>
    </source>
</evidence>
<accession>A0ABP9ER54</accession>
<gene>
    <name evidence="7" type="ORF">GCM10023235_77490</name>
</gene>
<feature type="chain" id="PRO_5045558193" evidence="6">
    <location>
        <begin position="20"/>
        <end position="441"/>
    </location>
</feature>
<evidence type="ECO:0000256" key="6">
    <source>
        <dbReference type="SAM" id="SignalP"/>
    </source>
</evidence>
<keyword evidence="3" id="KW-0472">Membrane</keyword>
<dbReference type="PANTHER" id="PTHR43649:SF33">
    <property type="entry name" value="POLYGALACTURONAN_RHAMNOGALACTURONAN-BINDING PROTEIN YTCQ"/>
    <property type="match status" value="1"/>
</dbReference>
<proteinExistence type="predicted"/>
<dbReference type="InterPro" id="IPR050490">
    <property type="entry name" value="Bact_solute-bd_prot1"/>
</dbReference>
<evidence type="ECO:0000313" key="7">
    <source>
        <dbReference type="EMBL" id="GAA4885006.1"/>
    </source>
</evidence>
<dbReference type="Pfam" id="PF01547">
    <property type="entry name" value="SBP_bac_1"/>
    <property type="match status" value="1"/>
</dbReference>
<evidence type="ECO:0000313" key="8">
    <source>
        <dbReference type="Proteomes" id="UP001501752"/>
    </source>
</evidence>
<dbReference type="PROSITE" id="PS51257">
    <property type="entry name" value="PROKAR_LIPOPROTEIN"/>
    <property type="match status" value="1"/>
</dbReference>
<dbReference type="Gene3D" id="3.40.190.10">
    <property type="entry name" value="Periplasmic binding protein-like II"/>
    <property type="match status" value="2"/>
</dbReference>
<organism evidence="7 8">
    <name type="scientific">Kitasatospora terrestris</name>
    <dbReference type="NCBI Taxonomy" id="258051"/>
    <lineage>
        <taxon>Bacteria</taxon>
        <taxon>Bacillati</taxon>
        <taxon>Actinomycetota</taxon>
        <taxon>Actinomycetes</taxon>
        <taxon>Kitasatosporales</taxon>
        <taxon>Streptomycetaceae</taxon>
        <taxon>Kitasatospora</taxon>
    </lineage>
</organism>
<sequence>MRRGIALVLAAATVLTAAACGGEDRGRPGTGGIASAPADRIAGNVTVLTNRTDQIADGTLKRYAEAFHRAYPKATVTFEGITDYEGEVSGRLRTGSYGDVLPIPNNLPLGDYPTYFAPLGDTDLLGQTFDFTEYGTVGRQVYGLANIGIATGFVYNKAVFRQAGIEDWPTTPKEFLDDMRAVKAKTRAVPYYTNYADGWPLRQWSDAIGVVGCDNTARDTLATTAAPWGPGAELSTIDGLLYAVVHQQLSEDDPAGTDWEQSKSLLGGGRIGAMYLGSWAVPQLQAAARAVGQNPDDIGFMPFPAQREGHFCTVVQPDYRYGVSLHAKNRDAALAWLDWYLTQSGSARGEQAISAVRGAPLPPALKLLDQRGVRMIPQTRRNSLAVGRIDKAAGIGLDAPDYRRRLVDAARRSATGDPGPYFAELNRAWAPAQRANAPANR</sequence>
<evidence type="ECO:0000256" key="3">
    <source>
        <dbReference type="ARBA" id="ARBA00023136"/>
    </source>
</evidence>
<dbReference type="SUPFAM" id="SSF53850">
    <property type="entry name" value="Periplasmic binding protein-like II"/>
    <property type="match status" value="1"/>
</dbReference>
<evidence type="ECO:0000256" key="1">
    <source>
        <dbReference type="ARBA" id="ARBA00022475"/>
    </source>
</evidence>
<dbReference type="InterPro" id="IPR006059">
    <property type="entry name" value="SBP"/>
</dbReference>
<dbReference type="RefSeq" id="WP_345701615.1">
    <property type="nucleotide sequence ID" value="NZ_BAABIS010000001.1"/>
</dbReference>
<protein>
    <submittedName>
        <fullName evidence="7">Extracellular solute-binding protein</fullName>
    </submittedName>
</protein>
<keyword evidence="2 6" id="KW-0732">Signal</keyword>
<evidence type="ECO:0000256" key="2">
    <source>
        <dbReference type="ARBA" id="ARBA00022729"/>
    </source>
</evidence>
<comment type="caution">
    <text evidence="7">The sequence shown here is derived from an EMBL/GenBank/DDBJ whole genome shotgun (WGS) entry which is preliminary data.</text>
</comment>
<keyword evidence="1" id="KW-1003">Cell membrane</keyword>
<name>A0ABP9ER54_9ACTN</name>